<protein>
    <submittedName>
        <fullName evidence="2">Transposase</fullName>
    </submittedName>
</protein>
<name>A0ABY5AS69_9CYAN</name>
<dbReference type="PANTHER" id="PTHR36966:SF1">
    <property type="entry name" value="REP-ASSOCIATED TYROSINE TRANSPOSASE"/>
    <property type="match status" value="1"/>
</dbReference>
<dbReference type="SMART" id="SM01321">
    <property type="entry name" value="Y1_Tnp"/>
    <property type="match status" value="1"/>
</dbReference>
<feature type="domain" description="Transposase IS200-like" evidence="1">
    <location>
        <begin position="10"/>
        <end position="143"/>
    </location>
</feature>
<evidence type="ECO:0000313" key="2">
    <source>
        <dbReference type="EMBL" id="USR91672.1"/>
    </source>
</evidence>
<dbReference type="PANTHER" id="PTHR36966">
    <property type="entry name" value="REP-ASSOCIATED TYROSINE TRANSPOSASE"/>
    <property type="match status" value="1"/>
</dbReference>
<dbReference type="NCBIfam" id="NF047646">
    <property type="entry name" value="REP_Tyr_transpos"/>
    <property type="match status" value="1"/>
</dbReference>
<sequence length="177" mass="21012">MSRSRYVITEPDRPHFLTCTVVEWLPIFTRPEAVAIVLGSWEHLRRTDGFRLYGYVVLENHLHFIGHAPRLDRCVARFKSFTARSLIDLLQQHNAQTLLKRFAFAKKAHKRDRDHQVWQEGSHAELILSDEMMREKLEYIHNNPVKRGYVDRPEYWRYSSARNYLGSEGLIAIDPWH</sequence>
<dbReference type="RefSeq" id="WP_252663701.1">
    <property type="nucleotide sequence ID" value="NZ_CP098611.1"/>
</dbReference>
<dbReference type="InterPro" id="IPR002686">
    <property type="entry name" value="Transposase_17"/>
</dbReference>
<dbReference type="InterPro" id="IPR036515">
    <property type="entry name" value="Transposase_17_sf"/>
</dbReference>
<dbReference type="InterPro" id="IPR052715">
    <property type="entry name" value="RAYT_transposase"/>
</dbReference>
<evidence type="ECO:0000259" key="1">
    <source>
        <dbReference type="SMART" id="SM01321"/>
    </source>
</evidence>
<gene>
    <name evidence="2" type="ORF">NEA10_02800</name>
</gene>
<keyword evidence="3" id="KW-1185">Reference proteome</keyword>
<reference evidence="2" key="1">
    <citation type="submission" date="2022-06" db="EMBL/GenBank/DDBJ databases">
        <title>Genome sequence of Phormidium yuhuli AB48 isolated from an industrial photobioreactor environment.</title>
        <authorList>
            <person name="Qiu Y."/>
            <person name="Noonan A.J.C."/>
            <person name="Dofher K."/>
            <person name="Koch M."/>
            <person name="Kieft B."/>
            <person name="Lin X."/>
            <person name="Ziels R.M."/>
            <person name="Hallam S.J."/>
        </authorList>
    </citation>
    <scope>NUCLEOTIDE SEQUENCE</scope>
    <source>
        <strain evidence="2">AB48</strain>
    </source>
</reference>
<proteinExistence type="predicted"/>
<organism evidence="2 3">
    <name type="scientific">Phormidium yuhuli AB48</name>
    <dbReference type="NCBI Taxonomy" id="2940671"/>
    <lineage>
        <taxon>Bacteria</taxon>
        <taxon>Bacillati</taxon>
        <taxon>Cyanobacteriota</taxon>
        <taxon>Cyanophyceae</taxon>
        <taxon>Oscillatoriophycideae</taxon>
        <taxon>Oscillatoriales</taxon>
        <taxon>Oscillatoriaceae</taxon>
        <taxon>Phormidium</taxon>
        <taxon>Phormidium yuhuli</taxon>
    </lineage>
</organism>
<dbReference type="SUPFAM" id="SSF143422">
    <property type="entry name" value="Transposase IS200-like"/>
    <property type="match status" value="1"/>
</dbReference>
<dbReference type="Proteomes" id="UP001056708">
    <property type="component" value="Chromosome"/>
</dbReference>
<dbReference type="Gene3D" id="3.30.70.1290">
    <property type="entry name" value="Transposase IS200-like"/>
    <property type="match status" value="1"/>
</dbReference>
<evidence type="ECO:0000313" key="3">
    <source>
        <dbReference type="Proteomes" id="UP001056708"/>
    </source>
</evidence>
<dbReference type="EMBL" id="CP098611">
    <property type="protein sequence ID" value="USR91672.1"/>
    <property type="molecule type" value="Genomic_DNA"/>
</dbReference>
<accession>A0ABY5AS69</accession>